<feature type="compositionally biased region" description="Pro residues" evidence="2">
    <location>
        <begin position="235"/>
        <end position="247"/>
    </location>
</feature>
<feature type="coiled-coil region" evidence="1">
    <location>
        <begin position="282"/>
        <end position="309"/>
    </location>
</feature>
<feature type="region of interest" description="Disordered" evidence="2">
    <location>
        <begin position="117"/>
        <end position="186"/>
    </location>
</feature>
<feature type="region of interest" description="Disordered" evidence="2">
    <location>
        <begin position="551"/>
        <end position="602"/>
    </location>
</feature>
<keyword evidence="1" id="KW-0175">Coiled coil</keyword>
<feature type="region of interest" description="Disordered" evidence="2">
    <location>
        <begin position="426"/>
        <end position="504"/>
    </location>
</feature>
<feature type="compositionally biased region" description="Polar residues" evidence="2">
    <location>
        <begin position="145"/>
        <end position="165"/>
    </location>
</feature>
<dbReference type="Proteomes" id="UP001201163">
    <property type="component" value="Unassembled WGS sequence"/>
</dbReference>
<feature type="compositionally biased region" description="Low complexity" evidence="2">
    <location>
        <begin position="472"/>
        <end position="485"/>
    </location>
</feature>
<protein>
    <submittedName>
        <fullName evidence="3">Uncharacterized protein</fullName>
    </submittedName>
</protein>
<reference evidence="3" key="1">
    <citation type="submission" date="2022-01" db="EMBL/GenBank/DDBJ databases">
        <title>Comparative genomics reveals a dynamic genome evolution in the ectomycorrhizal milk-cap (Lactarius) mushrooms.</title>
        <authorList>
            <consortium name="DOE Joint Genome Institute"/>
            <person name="Lebreton A."/>
            <person name="Tang N."/>
            <person name="Kuo A."/>
            <person name="LaButti K."/>
            <person name="Drula E."/>
            <person name="Barry K."/>
            <person name="Clum A."/>
            <person name="Lipzen A."/>
            <person name="Mousain D."/>
            <person name="Ng V."/>
            <person name="Wang R."/>
            <person name="Wang X."/>
            <person name="Dai Y."/>
            <person name="Henrissat B."/>
            <person name="Grigoriev I.V."/>
            <person name="Guerin-Laguette A."/>
            <person name="Yu F."/>
            <person name="Martin F.M."/>
        </authorList>
    </citation>
    <scope>NUCLEOTIDE SEQUENCE</scope>
    <source>
        <strain evidence="3">QP</strain>
    </source>
</reference>
<feature type="region of interest" description="Disordered" evidence="2">
    <location>
        <begin position="313"/>
        <end position="414"/>
    </location>
</feature>
<evidence type="ECO:0000256" key="1">
    <source>
        <dbReference type="SAM" id="Coils"/>
    </source>
</evidence>
<feature type="compositionally biased region" description="Polar residues" evidence="2">
    <location>
        <begin position="117"/>
        <end position="126"/>
    </location>
</feature>
<dbReference type="AlphaFoldDB" id="A0AAD4LD23"/>
<keyword evidence="4" id="KW-1185">Reference proteome</keyword>
<sequence length="602" mass="65183">MRSLYLHVSALNEDEYALFTSSFTDLLAFDTPLTTDADFEKQKVSIREARAWLRGRYADLPVSDLDQILRFFAPNPGQDPVLTRGQFFAILRLVLHVRGGAELDRNLVFKQVYLNSSPHEPTSPSRPVNDRPSRPFPAPPRRRQISTSSVFDVPTSDTNPFSPANQVQDHPQPPVHPDLRAGTVSSPTIVPVKSPQILPVPTTPPAHPHHASNPFVARAAAAAARSNPSPERKLPPLPPRKTPPLLPPRSTTLLISTPLTAPPSKPPPPPPPAKVPHRTTLLMQQSLQASKAAQEAKRLEAQREQERVLQVLKSSARSLSPPKRSGVGSTSSRSSVDGTGASKPLLPPRPRVSPPASVASARSFEQVAGATLVTRAALRRSPSPLRSRSGSRPRTPSPSRPTTDLPPPVHPNRKTTQADYVSISAAGTGASSPSSARFGRSKSVHHPSPPPVPQRRRPDSVQLLPSPINNGPSTTPSTPHASSLSAKPSTAPPNSSPTFSRLSRHLSLSAREPIWDDMRGTLSSMRYKAEAGISRRGWVPGLDREERLIAEKRETEGLRSSASSDDGLGVDAESPADEQRLRGPLERDEMKWPAGDGWNQLA</sequence>
<proteinExistence type="predicted"/>
<feature type="compositionally biased region" description="Low complexity" evidence="2">
    <location>
        <begin position="219"/>
        <end position="229"/>
    </location>
</feature>
<feature type="compositionally biased region" description="Low complexity" evidence="2">
    <location>
        <begin position="324"/>
        <end position="340"/>
    </location>
</feature>
<dbReference type="EMBL" id="JAKELL010000038">
    <property type="protein sequence ID" value="KAH8989259.1"/>
    <property type="molecule type" value="Genomic_DNA"/>
</dbReference>
<evidence type="ECO:0000313" key="3">
    <source>
        <dbReference type="EMBL" id="KAH8989259.1"/>
    </source>
</evidence>
<accession>A0AAD4LD23</accession>
<feature type="compositionally biased region" description="Pro residues" evidence="2">
    <location>
        <begin position="395"/>
        <end position="410"/>
    </location>
</feature>
<gene>
    <name evidence="3" type="ORF">EDB92DRAFT_1868785</name>
</gene>
<feature type="compositionally biased region" description="Low complexity" evidence="2">
    <location>
        <begin position="426"/>
        <end position="436"/>
    </location>
</feature>
<feature type="region of interest" description="Disordered" evidence="2">
    <location>
        <begin position="219"/>
        <end position="277"/>
    </location>
</feature>
<comment type="caution">
    <text evidence="3">The sequence shown here is derived from an EMBL/GenBank/DDBJ whole genome shotgun (WGS) entry which is preliminary data.</text>
</comment>
<evidence type="ECO:0000256" key="2">
    <source>
        <dbReference type="SAM" id="MobiDB-lite"/>
    </source>
</evidence>
<feature type="compositionally biased region" description="Pro residues" evidence="2">
    <location>
        <begin position="260"/>
        <end position="274"/>
    </location>
</feature>
<organism evidence="3 4">
    <name type="scientific">Lactarius akahatsu</name>
    <dbReference type="NCBI Taxonomy" id="416441"/>
    <lineage>
        <taxon>Eukaryota</taxon>
        <taxon>Fungi</taxon>
        <taxon>Dikarya</taxon>
        <taxon>Basidiomycota</taxon>
        <taxon>Agaricomycotina</taxon>
        <taxon>Agaricomycetes</taxon>
        <taxon>Russulales</taxon>
        <taxon>Russulaceae</taxon>
        <taxon>Lactarius</taxon>
    </lineage>
</organism>
<feature type="compositionally biased region" description="Low complexity" evidence="2">
    <location>
        <begin position="379"/>
        <end position="394"/>
    </location>
</feature>
<feature type="compositionally biased region" description="Basic and acidic residues" evidence="2">
    <location>
        <begin position="577"/>
        <end position="591"/>
    </location>
</feature>
<name>A0AAD4LD23_9AGAM</name>
<feature type="compositionally biased region" description="Low complexity" evidence="2">
    <location>
        <begin position="248"/>
        <end position="259"/>
    </location>
</feature>
<evidence type="ECO:0000313" key="4">
    <source>
        <dbReference type="Proteomes" id="UP001201163"/>
    </source>
</evidence>
<feature type="compositionally biased region" description="Low complexity" evidence="2">
    <location>
        <begin position="354"/>
        <end position="363"/>
    </location>
</feature>